<keyword evidence="2" id="KW-1185">Reference proteome</keyword>
<gene>
    <name evidence="1" type="ORF">PCOR1329_LOCUS51578</name>
</gene>
<reference evidence="1" key="1">
    <citation type="submission" date="2023-10" db="EMBL/GenBank/DDBJ databases">
        <authorList>
            <person name="Chen Y."/>
            <person name="Shah S."/>
            <person name="Dougan E. K."/>
            <person name="Thang M."/>
            <person name="Chan C."/>
        </authorList>
    </citation>
    <scope>NUCLEOTIDE SEQUENCE [LARGE SCALE GENOMIC DNA]</scope>
</reference>
<evidence type="ECO:0008006" key="3">
    <source>
        <dbReference type="Google" id="ProtNLM"/>
    </source>
</evidence>
<dbReference type="EMBL" id="CAUYUJ010016260">
    <property type="protein sequence ID" value="CAK0863423.1"/>
    <property type="molecule type" value="Genomic_DNA"/>
</dbReference>
<organism evidence="1 2">
    <name type="scientific">Prorocentrum cordatum</name>
    <dbReference type="NCBI Taxonomy" id="2364126"/>
    <lineage>
        <taxon>Eukaryota</taxon>
        <taxon>Sar</taxon>
        <taxon>Alveolata</taxon>
        <taxon>Dinophyceae</taxon>
        <taxon>Prorocentrales</taxon>
        <taxon>Prorocentraceae</taxon>
        <taxon>Prorocentrum</taxon>
    </lineage>
</organism>
<comment type="caution">
    <text evidence="1">The sequence shown here is derived from an EMBL/GenBank/DDBJ whole genome shotgun (WGS) entry which is preliminary data.</text>
</comment>
<evidence type="ECO:0000313" key="2">
    <source>
        <dbReference type="Proteomes" id="UP001189429"/>
    </source>
</evidence>
<dbReference type="Proteomes" id="UP001189429">
    <property type="component" value="Unassembled WGS sequence"/>
</dbReference>
<proteinExistence type="predicted"/>
<accession>A0ABN9UTN3</accession>
<dbReference type="InterPro" id="IPR011009">
    <property type="entry name" value="Kinase-like_dom_sf"/>
</dbReference>
<dbReference type="SUPFAM" id="SSF56112">
    <property type="entry name" value="Protein kinase-like (PK-like)"/>
    <property type="match status" value="1"/>
</dbReference>
<evidence type="ECO:0000313" key="1">
    <source>
        <dbReference type="EMBL" id="CAK0863423.1"/>
    </source>
</evidence>
<name>A0ABN9UTN3_9DINO</name>
<sequence length="279" mass="30970">MKERPCGVSVGSPPVLSTTKGLVRGCWGTFTAEAFYRPLPGGGDREALVTDRERPWVHKALVENSLTADRHALGPRVYGHGVVEQRKGGHYRATVLFMERLDPLEESAWSEDDTAELLRITGRLSRVAFHNDLKLPNILRRAGRPVVVDYDLMAPWTVKIAVTSSCIEQDFRALLEPAGELCDGPLFRAVLRRLEALWADLAAPALGPLLRAFDADALTQIPFEVLVRVPLHATTVNLLDLRGNLFAHLPRDDARSDAEREAACARLPQLLRSQGVYWP</sequence>
<protein>
    <recommendedName>
        <fullName evidence="3">Aminoglycoside phosphotransferase domain-containing protein</fullName>
    </recommendedName>
</protein>